<accession>A0A8B7PLB9</accession>
<evidence type="ECO:0000256" key="1">
    <source>
        <dbReference type="ARBA" id="ARBA00001974"/>
    </source>
</evidence>
<keyword evidence="4 5" id="KW-0274">FAD</keyword>
<dbReference type="InterPro" id="IPR012132">
    <property type="entry name" value="GMC_OxRdtase"/>
</dbReference>
<dbReference type="InterPro" id="IPR036188">
    <property type="entry name" value="FAD/NAD-bd_sf"/>
</dbReference>
<feature type="domain" description="Glucose-methanol-choline oxidoreductase N-terminal" evidence="7">
    <location>
        <begin position="117"/>
        <end position="140"/>
    </location>
</feature>
<proteinExistence type="inferred from homology"/>
<dbReference type="SUPFAM" id="SSF54373">
    <property type="entry name" value="FAD-linked reductases, C-terminal domain"/>
    <property type="match status" value="1"/>
</dbReference>
<dbReference type="Gene3D" id="3.30.560.10">
    <property type="entry name" value="Glucose Oxidase, domain 3"/>
    <property type="match status" value="2"/>
</dbReference>
<evidence type="ECO:0000256" key="5">
    <source>
        <dbReference type="RuleBase" id="RU003968"/>
    </source>
</evidence>
<dbReference type="PANTHER" id="PTHR11552:SF147">
    <property type="entry name" value="CHOLINE DEHYDROGENASE, MITOCHONDRIAL"/>
    <property type="match status" value="1"/>
</dbReference>
<dbReference type="SUPFAM" id="SSF51905">
    <property type="entry name" value="FAD/NAD(P)-binding domain"/>
    <property type="match status" value="1"/>
</dbReference>
<evidence type="ECO:0000256" key="3">
    <source>
        <dbReference type="ARBA" id="ARBA00022630"/>
    </source>
</evidence>
<comment type="similarity">
    <text evidence="2 5">Belongs to the GMC oxidoreductase family.</text>
</comment>
<dbReference type="PROSITE" id="PS00623">
    <property type="entry name" value="GMC_OXRED_1"/>
    <property type="match status" value="1"/>
</dbReference>
<feature type="chain" id="PRO_5034098561" evidence="6">
    <location>
        <begin position="17"/>
        <end position="569"/>
    </location>
</feature>
<evidence type="ECO:0000256" key="6">
    <source>
        <dbReference type="SAM" id="SignalP"/>
    </source>
</evidence>
<gene>
    <name evidence="10" type="primary">LOC108681661</name>
</gene>
<dbReference type="PIRSF" id="PIRSF000137">
    <property type="entry name" value="Alcohol_oxidase"/>
    <property type="match status" value="1"/>
</dbReference>
<dbReference type="PANTHER" id="PTHR11552">
    <property type="entry name" value="GLUCOSE-METHANOL-CHOLINE GMC OXIDOREDUCTASE"/>
    <property type="match status" value="1"/>
</dbReference>
<dbReference type="RefSeq" id="XP_018026202.1">
    <property type="nucleotide sequence ID" value="XM_018170713.2"/>
</dbReference>
<reference evidence="10" key="1">
    <citation type="submission" date="2025-08" db="UniProtKB">
        <authorList>
            <consortium name="RefSeq"/>
        </authorList>
    </citation>
    <scope>IDENTIFICATION</scope>
    <source>
        <tissue evidence="10">Whole organism</tissue>
    </source>
</reference>
<sequence length="569" mass="62954">MAHVATLIYTFIRTLAWILVGFRGFKVEETPTRQSYDFIVVGSGSAGSAVAGRLSEVAEWQVLLLEAGGQPPPEATVPGMAPFMILEGHESDWWYQTTSQKHSQFNYVNNANKYPRGKMLGGSSSINYMIWVRGNRRDFDRWAALGNPGWDYDSVLPYFKKLETFRGGVTNQTAGYHGYGGPITVMDKDWETPVAEAFFSAGRELGFPSPVDPNAEEQFGFTRPQINVLNGKRSSSAEAYLIMVHVHEVYASKEVVLSAGAIGSPQVLMLSGVGDPRHLQNFNIPVVHHLPGVGQNLQDHPTLYGLTWTIDRHKGSSFGRLLNLYSSVWYLLHRKGPLSVSFGLDGNAFLNTGSHADPLWPDIQLVLQPQTPAIDGGVMFGNQIGFRTKMYREYFGPLNGKHGFNIGTMLSVPKSRGSVTLRSRNPRDAPLIDPNFLSHPDDVDVMMEAVKLSLRLGNTTAFRKLGAKFYDKTLPGCEKEVKHSDDYWRCFARHMSSTNYHPVGSCKMAPSSDLMRVVDHKLRVWGVSGLRVADASIMPVMVVGNTNAAAVMIGEKAADLIKQDWGAIR</sequence>
<evidence type="ECO:0000256" key="4">
    <source>
        <dbReference type="ARBA" id="ARBA00022827"/>
    </source>
</evidence>
<feature type="domain" description="Glucose-methanol-choline oxidoreductase N-terminal" evidence="8">
    <location>
        <begin position="260"/>
        <end position="274"/>
    </location>
</feature>
<dbReference type="Proteomes" id="UP000694843">
    <property type="component" value="Unplaced"/>
</dbReference>
<dbReference type="Gene3D" id="3.50.50.60">
    <property type="entry name" value="FAD/NAD(P)-binding domain"/>
    <property type="match status" value="2"/>
</dbReference>
<dbReference type="OrthoDB" id="269227at2759"/>
<name>A0A8B7PLB9_HYAAZ</name>
<dbReference type="AlphaFoldDB" id="A0A8B7PLB9"/>
<dbReference type="GO" id="GO:0050660">
    <property type="term" value="F:flavin adenine dinucleotide binding"/>
    <property type="evidence" value="ECO:0007669"/>
    <property type="project" value="InterPro"/>
</dbReference>
<evidence type="ECO:0000259" key="8">
    <source>
        <dbReference type="PROSITE" id="PS00624"/>
    </source>
</evidence>
<evidence type="ECO:0000259" key="7">
    <source>
        <dbReference type="PROSITE" id="PS00623"/>
    </source>
</evidence>
<dbReference type="PROSITE" id="PS00624">
    <property type="entry name" value="GMC_OXRED_2"/>
    <property type="match status" value="1"/>
</dbReference>
<dbReference type="GeneID" id="108681661"/>
<keyword evidence="6" id="KW-0732">Signal</keyword>
<comment type="cofactor">
    <cofactor evidence="1">
        <name>FAD</name>
        <dbReference type="ChEBI" id="CHEBI:57692"/>
    </cofactor>
</comment>
<keyword evidence="9" id="KW-1185">Reference proteome</keyword>
<dbReference type="Pfam" id="PF00732">
    <property type="entry name" value="GMC_oxred_N"/>
    <property type="match status" value="2"/>
</dbReference>
<evidence type="ECO:0000313" key="10">
    <source>
        <dbReference type="RefSeq" id="XP_018026202.1"/>
    </source>
</evidence>
<dbReference type="InterPro" id="IPR000172">
    <property type="entry name" value="GMC_OxRdtase_N"/>
</dbReference>
<evidence type="ECO:0000313" key="9">
    <source>
        <dbReference type="Proteomes" id="UP000694843"/>
    </source>
</evidence>
<dbReference type="KEGG" id="hazt:108681661"/>
<feature type="signal peptide" evidence="6">
    <location>
        <begin position="1"/>
        <end position="16"/>
    </location>
</feature>
<protein>
    <submittedName>
        <fullName evidence="10">Glucose dehydrogenase [FAD, quinone]</fullName>
    </submittedName>
</protein>
<organism evidence="9 10">
    <name type="scientific">Hyalella azteca</name>
    <name type="common">Amphipod</name>
    <dbReference type="NCBI Taxonomy" id="294128"/>
    <lineage>
        <taxon>Eukaryota</taxon>
        <taxon>Metazoa</taxon>
        <taxon>Ecdysozoa</taxon>
        <taxon>Arthropoda</taxon>
        <taxon>Crustacea</taxon>
        <taxon>Multicrustacea</taxon>
        <taxon>Malacostraca</taxon>
        <taxon>Eumalacostraca</taxon>
        <taxon>Peracarida</taxon>
        <taxon>Amphipoda</taxon>
        <taxon>Senticaudata</taxon>
        <taxon>Talitrida</taxon>
        <taxon>Talitroidea</taxon>
        <taxon>Hyalellidae</taxon>
        <taxon>Hyalella</taxon>
    </lineage>
</organism>
<dbReference type="OMA" id="ATGWDWE"/>
<evidence type="ECO:0000256" key="2">
    <source>
        <dbReference type="ARBA" id="ARBA00010790"/>
    </source>
</evidence>
<keyword evidence="3 5" id="KW-0285">Flavoprotein</keyword>
<dbReference type="InterPro" id="IPR007867">
    <property type="entry name" value="GMC_OxRtase_C"/>
</dbReference>
<dbReference type="Pfam" id="PF05199">
    <property type="entry name" value="GMC_oxred_C"/>
    <property type="match status" value="1"/>
</dbReference>
<dbReference type="GO" id="GO:0016614">
    <property type="term" value="F:oxidoreductase activity, acting on CH-OH group of donors"/>
    <property type="evidence" value="ECO:0007669"/>
    <property type="project" value="InterPro"/>
</dbReference>